<dbReference type="PANTHER" id="PTHR48111">
    <property type="entry name" value="REGULATOR OF RPOS"/>
    <property type="match status" value="1"/>
</dbReference>
<dbReference type="Pfam" id="PF00486">
    <property type="entry name" value="Trans_reg_C"/>
    <property type="match status" value="1"/>
</dbReference>
<evidence type="ECO:0000256" key="7">
    <source>
        <dbReference type="PROSITE-ProRule" id="PRU01091"/>
    </source>
</evidence>
<evidence type="ECO:0000256" key="5">
    <source>
        <dbReference type="ARBA" id="ARBA00023163"/>
    </source>
</evidence>
<dbReference type="PANTHER" id="PTHR48111:SF1">
    <property type="entry name" value="TWO-COMPONENT RESPONSE REGULATOR ORR33"/>
    <property type="match status" value="1"/>
</dbReference>
<dbReference type="SMART" id="SM00448">
    <property type="entry name" value="REC"/>
    <property type="match status" value="1"/>
</dbReference>
<dbReference type="InterPro" id="IPR001867">
    <property type="entry name" value="OmpR/PhoB-type_DNA-bd"/>
</dbReference>
<dbReference type="Pfam" id="PF00072">
    <property type="entry name" value="Response_reg"/>
    <property type="match status" value="1"/>
</dbReference>
<dbReference type="InterPro" id="IPR036388">
    <property type="entry name" value="WH-like_DNA-bd_sf"/>
</dbReference>
<reference evidence="10 11" key="1">
    <citation type="submission" date="2022-01" db="EMBL/GenBank/DDBJ databases">
        <title>Labilibaculum sp. nov, a marine bacterium isolated from Antarctica.</title>
        <authorList>
            <person name="Dai W."/>
        </authorList>
    </citation>
    <scope>NUCLEOTIDE SEQUENCE [LARGE SCALE GENOMIC DNA]</scope>
    <source>
        <strain evidence="10 11">DW002</strain>
    </source>
</reference>
<dbReference type="InterPro" id="IPR001789">
    <property type="entry name" value="Sig_transdc_resp-reg_receiver"/>
</dbReference>
<evidence type="ECO:0000313" key="11">
    <source>
        <dbReference type="Proteomes" id="UP001528920"/>
    </source>
</evidence>
<keyword evidence="1 6" id="KW-0597">Phosphoprotein</keyword>
<organism evidence="10 11">
    <name type="scientific">Paralabilibaculum antarcticum</name>
    <dbReference type="NCBI Taxonomy" id="2912572"/>
    <lineage>
        <taxon>Bacteria</taxon>
        <taxon>Pseudomonadati</taxon>
        <taxon>Bacteroidota</taxon>
        <taxon>Bacteroidia</taxon>
        <taxon>Marinilabiliales</taxon>
        <taxon>Marinifilaceae</taxon>
        <taxon>Paralabilibaculum</taxon>
    </lineage>
</organism>
<dbReference type="PROSITE" id="PS50110">
    <property type="entry name" value="RESPONSE_REGULATORY"/>
    <property type="match status" value="1"/>
</dbReference>
<sequence>MESNNYKILLVDDEPDILEFLSYNLKKEGFQVSTAGNGKEAIEKAKKFHPHLIILDVMMPEMDGIETCEKIRSLPDFTDVLISFLTARGEDYSQIAGFDAGADDYINKPIKPKVFLSRVKALLKRTGRISSDDSNPSTSIITIGNISIDRERYLIIQNGREFSLPRKEFELLILLVSRPEKVFTRDEIYAAIWGEKIIVGDRTIDVHIRKLREKIGDRFIQTVKGVGYKFVDVD</sequence>
<dbReference type="EMBL" id="JAKJSC010000006">
    <property type="protein sequence ID" value="MDE5419926.1"/>
    <property type="molecule type" value="Genomic_DNA"/>
</dbReference>
<evidence type="ECO:0000313" key="10">
    <source>
        <dbReference type="EMBL" id="MDE5419926.1"/>
    </source>
</evidence>
<dbReference type="CDD" id="cd00383">
    <property type="entry name" value="trans_reg_C"/>
    <property type="match status" value="1"/>
</dbReference>
<feature type="DNA-binding region" description="OmpR/PhoB-type" evidence="7">
    <location>
        <begin position="138"/>
        <end position="232"/>
    </location>
</feature>
<dbReference type="PROSITE" id="PS51755">
    <property type="entry name" value="OMPR_PHOB"/>
    <property type="match status" value="1"/>
</dbReference>
<protein>
    <submittedName>
        <fullName evidence="10">Response regulator transcription factor</fullName>
    </submittedName>
</protein>
<evidence type="ECO:0000256" key="4">
    <source>
        <dbReference type="ARBA" id="ARBA00023125"/>
    </source>
</evidence>
<dbReference type="Proteomes" id="UP001528920">
    <property type="component" value="Unassembled WGS sequence"/>
</dbReference>
<dbReference type="InterPro" id="IPR039420">
    <property type="entry name" value="WalR-like"/>
</dbReference>
<proteinExistence type="predicted"/>
<feature type="domain" description="Response regulatory" evidence="8">
    <location>
        <begin position="7"/>
        <end position="123"/>
    </location>
</feature>
<evidence type="ECO:0000259" key="9">
    <source>
        <dbReference type="PROSITE" id="PS51755"/>
    </source>
</evidence>
<evidence type="ECO:0000256" key="1">
    <source>
        <dbReference type="ARBA" id="ARBA00022553"/>
    </source>
</evidence>
<keyword evidence="2" id="KW-0902">Two-component regulatory system</keyword>
<dbReference type="InterPro" id="IPR016032">
    <property type="entry name" value="Sig_transdc_resp-reg_C-effctor"/>
</dbReference>
<dbReference type="Gene3D" id="1.10.10.10">
    <property type="entry name" value="Winged helix-like DNA-binding domain superfamily/Winged helix DNA-binding domain"/>
    <property type="match status" value="1"/>
</dbReference>
<evidence type="ECO:0000256" key="3">
    <source>
        <dbReference type="ARBA" id="ARBA00023015"/>
    </source>
</evidence>
<feature type="domain" description="OmpR/PhoB-type" evidence="9">
    <location>
        <begin position="138"/>
        <end position="232"/>
    </location>
</feature>
<dbReference type="SMART" id="SM00862">
    <property type="entry name" value="Trans_reg_C"/>
    <property type="match status" value="1"/>
</dbReference>
<dbReference type="Gene3D" id="3.40.50.2300">
    <property type="match status" value="1"/>
</dbReference>
<evidence type="ECO:0000256" key="6">
    <source>
        <dbReference type="PROSITE-ProRule" id="PRU00169"/>
    </source>
</evidence>
<dbReference type="InterPro" id="IPR011006">
    <property type="entry name" value="CheY-like_superfamily"/>
</dbReference>
<dbReference type="SUPFAM" id="SSF52172">
    <property type="entry name" value="CheY-like"/>
    <property type="match status" value="1"/>
</dbReference>
<gene>
    <name evidence="10" type="ORF">L3049_18200</name>
</gene>
<dbReference type="RefSeq" id="WP_275111256.1">
    <property type="nucleotide sequence ID" value="NZ_JAKJSC010000006.1"/>
</dbReference>
<evidence type="ECO:0000256" key="2">
    <source>
        <dbReference type="ARBA" id="ARBA00023012"/>
    </source>
</evidence>
<keyword evidence="11" id="KW-1185">Reference proteome</keyword>
<keyword evidence="4 7" id="KW-0238">DNA-binding</keyword>
<accession>A0ABT5VX77</accession>
<comment type="caution">
    <text evidence="10">The sequence shown here is derived from an EMBL/GenBank/DDBJ whole genome shotgun (WGS) entry which is preliminary data.</text>
</comment>
<dbReference type="SUPFAM" id="SSF46894">
    <property type="entry name" value="C-terminal effector domain of the bipartite response regulators"/>
    <property type="match status" value="1"/>
</dbReference>
<feature type="modified residue" description="4-aspartylphosphate" evidence="6">
    <location>
        <position position="56"/>
    </location>
</feature>
<name>A0ABT5VX77_9BACT</name>
<keyword evidence="5" id="KW-0804">Transcription</keyword>
<keyword evidence="3" id="KW-0805">Transcription regulation</keyword>
<evidence type="ECO:0000259" key="8">
    <source>
        <dbReference type="PROSITE" id="PS50110"/>
    </source>
</evidence>